<organism evidence="1 2">
    <name type="scientific">Symbiodinium microadriaticum</name>
    <name type="common">Dinoflagellate</name>
    <name type="synonym">Zooxanthella microadriatica</name>
    <dbReference type="NCBI Taxonomy" id="2951"/>
    <lineage>
        <taxon>Eukaryota</taxon>
        <taxon>Sar</taxon>
        <taxon>Alveolata</taxon>
        <taxon>Dinophyceae</taxon>
        <taxon>Suessiales</taxon>
        <taxon>Symbiodiniaceae</taxon>
        <taxon>Symbiodinium</taxon>
    </lineage>
</organism>
<comment type="caution">
    <text evidence="1">The sequence shown here is derived from an EMBL/GenBank/DDBJ whole genome shotgun (WGS) entry which is preliminary data.</text>
</comment>
<keyword evidence="2" id="KW-1185">Reference proteome</keyword>
<dbReference type="Proteomes" id="UP000186817">
    <property type="component" value="Unassembled WGS sequence"/>
</dbReference>
<evidence type="ECO:0000313" key="2">
    <source>
        <dbReference type="Proteomes" id="UP000186817"/>
    </source>
</evidence>
<proteinExistence type="predicted"/>
<accession>A0A1Q9CFJ0</accession>
<evidence type="ECO:0000313" key="1">
    <source>
        <dbReference type="EMBL" id="OLP81695.1"/>
    </source>
</evidence>
<sequence>MSWLAKLLVAVDKKYRREIATRNAAKAAAAGTSKAKANASAAAADSGAEHARTADSRRLAIGNDAEVETLAKMLIQALPLAELEHEFKEQLRTDNATTRGQATQAGERNKDFDVEKARRLGESWLVGIVRPEASLVRGGAASHGKWLLDSRRAATGGGGPSQDMPANEPVEVITTAERRGAIFITSIIFMIRARILPQVAALSQRLPELQQQADKILVGMKALIAQQEALVADVVKLRGTVRVKSLVRV</sequence>
<dbReference type="AlphaFoldDB" id="A0A1Q9CFJ0"/>
<reference evidence="1 2" key="1">
    <citation type="submission" date="2016-02" db="EMBL/GenBank/DDBJ databases">
        <title>Genome analysis of coral dinoflagellate symbionts highlights evolutionary adaptations to a symbiotic lifestyle.</title>
        <authorList>
            <person name="Aranda M."/>
            <person name="Li Y."/>
            <person name="Liew Y.J."/>
            <person name="Baumgarten S."/>
            <person name="Simakov O."/>
            <person name="Wilson M."/>
            <person name="Piel J."/>
            <person name="Ashoor H."/>
            <person name="Bougouffa S."/>
            <person name="Bajic V.B."/>
            <person name="Ryu T."/>
            <person name="Ravasi T."/>
            <person name="Bayer T."/>
            <person name="Micklem G."/>
            <person name="Kim H."/>
            <person name="Bhak J."/>
            <person name="Lajeunesse T.C."/>
            <person name="Voolstra C.R."/>
        </authorList>
    </citation>
    <scope>NUCLEOTIDE SEQUENCE [LARGE SCALE GENOMIC DNA]</scope>
    <source>
        <strain evidence="1 2">CCMP2467</strain>
    </source>
</reference>
<gene>
    <name evidence="1" type="ORF">AK812_SmicGene37737</name>
</gene>
<protein>
    <submittedName>
        <fullName evidence="1">Uncharacterized protein</fullName>
    </submittedName>
</protein>
<name>A0A1Q9CFJ0_SYMMI</name>
<dbReference type="EMBL" id="LSRX01001257">
    <property type="protein sequence ID" value="OLP81695.1"/>
    <property type="molecule type" value="Genomic_DNA"/>
</dbReference>